<dbReference type="OrthoDB" id="18598at2759"/>
<dbReference type="GO" id="GO:0005886">
    <property type="term" value="C:plasma membrane"/>
    <property type="evidence" value="ECO:0007669"/>
    <property type="project" value="UniProtKB-SubCell"/>
</dbReference>
<evidence type="ECO:0000256" key="8">
    <source>
        <dbReference type="ARBA" id="ARBA00023136"/>
    </source>
</evidence>
<feature type="compositionally biased region" description="Basic and acidic residues" evidence="9">
    <location>
        <begin position="969"/>
        <end position="980"/>
    </location>
</feature>
<accession>A0A1W0X8G1</accession>
<evidence type="ECO:0000256" key="3">
    <source>
        <dbReference type="ARBA" id="ARBA00007298"/>
    </source>
</evidence>
<name>A0A1W0X8G1_HYPEX</name>
<dbReference type="Pfam" id="PF17888">
    <property type="entry name" value="Carm_PH"/>
    <property type="match status" value="1"/>
</dbReference>
<feature type="region of interest" description="Disordered" evidence="9">
    <location>
        <begin position="1312"/>
        <end position="1335"/>
    </location>
</feature>
<dbReference type="InterPro" id="IPR032675">
    <property type="entry name" value="LRR_dom_sf"/>
</dbReference>
<keyword evidence="4" id="KW-1003">Cell membrane</keyword>
<comment type="similarity">
    <text evidence="3">Belongs to the CARMIL family.</text>
</comment>
<evidence type="ECO:0000256" key="2">
    <source>
        <dbReference type="ARBA" id="ARBA00004496"/>
    </source>
</evidence>
<dbReference type="Gene3D" id="6.10.140.1850">
    <property type="match status" value="1"/>
</dbReference>
<evidence type="ECO:0000256" key="6">
    <source>
        <dbReference type="ARBA" id="ARBA00022614"/>
    </source>
</evidence>
<feature type="region of interest" description="Disordered" evidence="9">
    <location>
        <begin position="896"/>
        <end position="921"/>
    </location>
</feature>
<proteinExistence type="inferred from homology"/>
<dbReference type="Pfam" id="PF16000">
    <property type="entry name" value="CARMIL_C"/>
    <property type="match status" value="1"/>
</dbReference>
<evidence type="ECO:0000256" key="9">
    <source>
        <dbReference type="SAM" id="MobiDB-lite"/>
    </source>
</evidence>
<organism evidence="12 13">
    <name type="scientific">Hypsibius exemplaris</name>
    <name type="common">Freshwater tardigrade</name>
    <dbReference type="NCBI Taxonomy" id="2072580"/>
    <lineage>
        <taxon>Eukaryota</taxon>
        <taxon>Metazoa</taxon>
        <taxon>Ecdysozoa</taxon>
        <taxon>Tardigrada</taxon>
        <taxon>Eutardigrada</taxon>
        <taxon>Parachela</taxon>
        <taxon>Hypsibioidea</taxon>
        <taxon>Hypsibiidae</taxon>
        <taxon>Hypsibius</taxon>
    </lineage>
</organism>
<evidence type="ECO:0000313" key="12">
    <source>
        <dbReference type="EMBL" id="OQV23561.1"/>
    </source>
</evidence>
<feature type="compositionally biased region" description="Low complexity" evidence="9">
    <location>
        <begin position="1216"/>
        <end position="1226"/>
    </location>
</feature>
<keyword evidence="6" id="KW-0433">Leucine-rich repeat</keyword>
<feature type="compositionally biased region" description="Basic and acidic residues" evidence="9">
    <location>
        <begin position="899"/>
        <end position="909"/>
    </location>
</feature>
<dbReference type="SUPFAM" id="SSF52047">
    <property type="entry name" value="RNI-like"/>
    <property type="match status" value="2"/>
</dbReference>
<comment type="subcellular location">
    <subcellularLocation>
        <location evidence="1">Cell membrane</location>
    </subcellularLocation>
    <subcellularLocation>
        <location evidence="2">Cytoplasm</location>
    </subcellularLocation>
</comment>
<dbReference type="SMART" id="SM00368">
    <property type="entry name" value="LRR_RI"/>
    <property type="match status" value="5"/>
</dbReference>
<keyword evidence="7" id="KW-0677">Repeat</keyword>
<feature type="domain" description="CARMIL pleckstrin homology" evidence="11">
    <location>
        <begin position="42"/>
        <end position="137"/>
    </location>
</feature>
<dbReference type="GO" id="GO:0005737">
    <property type="term" value="C:cytoplasm"/>
    <property type="evidence" value="ECO:0007669"/>
    <property type="project" value="UniProtKB-SubCell"/>
</dbReference>
<evidence type="ECO:0000256" key="4">
    <source>
        <dbReference type="ARBA" id="ARBA00022475"/>
    </source>
</evidence>
<evidence type="ECO:0000313" key="13">
    <source>
        <dbReference type="Proteomes" id="UP000192578"/>
    </source>
</evidence>
<comment type="caution">
    <text evidence="12">The sequence shown here is derived from an EMBL/GenBank/DDBJ whole genome shotgun (WGS) entry which is preliminary data.</text>
</comment>
<gene>
    <name evidence="12" type="ORF">BV898_02680</name>
</gene>
<dbReference type="PANTHER" id="PTHR24112">
    <property type="entry name" value="LEUCINE-RICH REPEAT, ISOFORM F-RELATED"/>
    <property type="match status" value="1"/>
</dbReference>
<feature type="compositionally biased region" description="Basic residues" evidence="9">
    <location>
        <begin position="981"/>
        <end position="992"/>
    </location>
</feature>
<dbReference type="GO" id="GO:0030027">
    <property type="term" value="C:lamellipodium"/>
    <property type="evidence" value="ECO:0007669"/>
    <property type="project" value="TreeGrafter"/>
</dbReference>
<feature type="region of interest" description="Disordered" evidence="9">
    <location>
        <begin position="1078"/>
        <end position="1110"/>
    </location>
</feature>
<dbReference type="Gene3D" id="3.80.10.10">
    <property type="entry name" value="Ribonuclease Inhibitor"/>
    <property type="match status" value="1"/>
</dbReference>
<feature type="compositionally biased region" description="Polar residues" evidence="9">
    <location>
        <begin position="1197"/>
        <end position="1215"/>
    </location>
</feature>
<keyword evidence="8" id="KW-0472">Membrane</keyword>
<dbReference type="InterPro" id="IPR051279">
    <property type="entry name" value="PP1-Reg/Actin-Interact_Protein"/>
</dbReference>
<feature type="region of interest" description="Disordered" evidence="9">
    <location>
        <begin position="1122"/>
        <end position="1226"/>
    </location>
</feature>
<protein>
    <submittedName>
        <fullName evidence="12">F-actin-uncapping</fullName>
    </submittedName>
</protein>
<keyword evidence="5" id="KW-0963">Cytoplasm</keyword>
<evidence type="ECO:0000256" key="1">
    <source>
        <dbReference type="ARBA" id="ARBA00004236"/>
    </source>
</evidence>
<feature type="region of interest" description="Disordered" evidence="9">
    <location>
        <begin position="958"/>
        <end position="1009"/>
    </location>
</feature>
<dbReference type="Gene3D" id="2.30.29.30">
    <property type="entry name" value="Pleckstrin-homology domain (PH domain)/Phosphotyrosine-binding domain (PTB)"/>
    <property type="match status" value="1"/>
</dbReference>
<sequence length="1335" mass="147409">MPVPNPWNSCFAVPSSQMELDRELSQEVTDSVREVIGRKVKISLLSPVRWESKPEKFEHRILAFTACRLFVLTSKVPSKIDWTFNYLDLDVIESKKPNQLFLTVDGKLQKFYTAGTTSERVDLMMMHLVNAIKSIFPAAPFERIVRKVELVPVERLLTTQKSAEANTEERDCGPCGGYSRMYACMCDYHCLPYREEVAWDVDTIYHAHNTREFCLQDFDHLEPRDLIPIISALEHNTWFSRLKASNIKLLPEAAEQIIRVMKKSTSLEELVLDNIGMKGDFVHKLSMALISNSSTAVHGLNLASNFIEDKGANHLSGPICKATKGLMTLNLSRTLMSSKGVNAVAHALTLNKFMSTTLKTLNLAENSLRDDVSHLLRFLGQPNTVTHLDLSGTECNLDNLFLSLSTGCHSHLSHLNVSRNAFTARKKDTSPASTQPLKQFFTSARSLKSVDLSATKLSSDSLKSLLLGFASNAHLSDVKLNLSGNDFKSPHATQIMETCLPDIPCISSLDLSDCNLDHEFSVAVHAIARNSHLRELSLARNFQNIKPKNLPLLLKSLVHLIHDEDSKLLSLSLSECRLKTGAGLILSALGSNQYLKTIDICGNQITDSGARILAKALQVNARLDTLLLDNNSITHVGYQDLAWALEKNQSIRHIPYPVFDAAASMKVVPERFPAVFHEIEKLLWRNQEPQTKSNERMVRLKQGVAFSNSQQMVDQLICQVQDGIDTLKRCPQVDELDTSALEQEGMELVADADLFKQFLYTLHESTNKSAEYTEAVENLLAYFVAQLNQATDLQLRDAVEGMCIKAEEIYPHIFQRKKSFRGDLLASARIPQDYLTQLVMRQLGNEVEAKMSEVLLSASSRLSDRVLEDIIKSMSSCHNLLGTAIKLNSDWNNNAKTSLQRDGKSRRESANGANGTDGEANRRMFFSRKINLRPQSIAGNEADLLAIEEALRFDHMREVPPSPTEIPQEEPRNLHKLEHLNKHRPKPKRNRPITKLPGSGGKSVSTDDSALTVDDGLGTFFASAERAVSAANNRLSWNKSTDSAASHFPVLVASPTVSRREVRKTVLEEVVTRKHFDSVQEESVPEPVSSVVEPMSSSSTKPPHAGFSQQQKFPDPILAEMRAKQEARASGVFSHNGNGFSNGDGVGVGRRSRSPPPTTPKPKPRAGSGRKSSGARLLGAVSADEPDFGNYNPPHSPNGTPLSNTPDSCENLDTTSLGSDSGVVNDSGSHKSVRALVSSLETGDGDMDALRKGASLPRNLLPGVTRSRSMRSTDVVAPELSQSVMLPHDVPPPLPSRPSRVFGLKDRVKSLFNDGTPKELKTPTAADGKTKVSDF</sequence>
<dbReference type="InterPro" id="IPR001611">
    <property type="entry name" value="Leu-rich_rpt"/>
</dbReference>
<feature type="compositionally biased region" description="Low complexity" evidence="9">
    <location>
        <begin position="1085"/>
        <end position="1099"/>
    </location>
</feature>
<dbReference type="InterPro" id="IPR041245">
    <property type="entry name" value="CARMIL_PH"/>
</dbReference>
<dbReference type="InterPro" id="IPR011993">
    <property type="entry name" value="PH-like_dom_sf"/>
</dbReference>
<dbReference type="GO" id="GO:0034315">
    <property type="term" value="P:regulation of Arp2/3 complex-mediated actin nucleation"/>
    <property type="evidence" value="ECO:0007669"/>
    <property type="project" value="TreeGrafter"/>
</dbReference>
<dbReference type="Pfam" id="PF13516">
    <property type="entry name" value="LRR_6"/>
    <property type="match status" value="1"/>
</dbReference>
<dbReference type="GO" id="GO:0016477">
    <property type="term" value="P:cell migration"/>
    <property type="evidence" value="ECO:0007669"/>
    <property type="project" value="TreeGrafter"/>
</dbReference>
<evidence type="ECO:0000256" key="7">
    <source>
        <dbReference type="ARBA" id="ARBA00022737"/>
    </source>
</evidence>
<keyword evidence="13" id="KW-1185">Reference proteome</keyword>
<evidence type="ECO:0000259" key="11">
    <source>
        <dbReference type="Pfam" id="PF17888"/>
    </source>
</evidence>
<evidence type="ECO:0000259" key="10">
    <source>
        <dbReference type="Pfam" id="PF16000"/>
    </source>
</evidence>
<dbReference type="PANTHER" id="PTHR24112:SF66">
    <property type="entry name" value="LEUCINE-RICH REPEAT, ISOFORM F"/>
    <property type="match status" value="1"/>
</dbReference>
<feature type="domain" description="CARMIL C-terminal" evidence="10">
    <location>
        <begin position="806"/>
        <end position="1023"/>
    </location>
</feature>
<evidence type="ECO:0000256" key="5">
    <source>
        <dbReference type="ARBA" id="ARBA00022490"/>
    </source>
</evidence>
<dbReference type="EMBL" id="MTYJ01000011">
    <property type="protein sequence ID" value="OQV23561.1"/>
    <property type="molecule type" value="Genomic_DNA"/>
</dbReference>
<dbReference type="InterPro" id="IPR031943">
    <property type="entry name" value="CARMIL_C"/>
</dbReference>
<reference evidence="13" key="1">
    <citation type="submission" date="2017-01" db="EMBL/GenBank/DDBJ databases">
        <title>Comparative genomics of anhydrobiosis in the tardigrade Hypsibius dujardini.</title>
        <authorList>
            <person name="Yoshida Y."/>
            <person name="Koutsovoulos G."/>
            <person name="Laetsch D."/>
            <person name="Stevens L."/>
            <person name="Kumar S."/>
            <person name="Horikawa D."/>
            <person name="Ishino K."/>
            <person name="Komine S."/>
            <person name="Tomita M."/>
            <person name="Blaxter M."/>
            <person name="Arakawa K."/>
        </authorList>
    </citation>
    <scope>NUCLEOTIDE SEQUENCE [LARGE SCALE GENOMIC DNA]</scope>
    <source>
        <strain evidence="13">Z151</strain>
    </source>
</reference>
<dbReference type="Proteomes" id="UP000192578">
    <property type="component" value="Unassembled WGS sequence"/>
</dbReference>